<sequence>MKKLLICLFLFGFISTGHSQILLKEAKVDYKPESMKIDPSTNSLVVEIKEKVAGDFQKDPLDFMRRQFDIQKFIVDNEDSDYDSYFVNFKSNKGYLAAKFDETGDLVSSFQKFKNIALPESARLSILAKHRDASIVGNKYYASTKGWDLTKSHYIVKIKDGDKTRRVRVDNNRGLYTLTSL</sequence>
<organism evidence="2 3">
    <name type="scientific">Salinimicrobium oceani</name>
    <dbReference type="NCBI Taxonomy" id="2722702"/>
    <lineage>
        <taxon>Bacteria</taxon>
        <taxon>Pseudomonadati</taxon>
        <taxon>Bacteroidota</taxon>
        <taxon>Flavobacteriia</taxon>
        <taxon>Flavobacteriales</taxon>
        <taxon>Flavobacteriaceae</taxon>
        <taxon>Salinimicrobium</taxon>
    </lineage>
</organism>
<accession>A0ABX1CZK2</accession>
<evidence type="ECO:0000256" key="1">
    <source>
        <dbReference type="SAM" id="SignalP"/>
    </source>
</evidence>
<evidence type="ECO:0000313" key="3">
    <source>
        <dbReference type="Proteomes" id="UP000703674"/>
    </source>
</evidence>
<evidence type="ECO:0008006" key="4">
    <source>
        <dbReference type="Google" id="ProtNLM"/>
    </source>
</evidence>
<protein>
    <recommendedName>
        <fullName evidence="4">Beta-lactamase-inhibitor-like, PepSY-like</fullName>
    </recommendedName>
</protein>
<dbReference type="RefSeq" id="WP_168138323.1">
    <property type="nucleotide sequence ID" value="NZ_JAAVJR010000005.1"/>
</dbReference>
<dbReference type="Proteomes" id="UP000703674">
    <property type="component" value="Unassembled WGS sequence"/>
</dbReference>
<name>A0ABX1CZK2_9FLAO</name>
<comment type="caution">
    <text evidence="2">The sequence shown here is derived from an EMBL/GenBank/DDBJ whole genome shotgun (WGS) entry which is preliminary data.</text>
</comment>
<gene>
    <name evidence="2" type="ORF">HC175_09795</name>
</gene>
<keyword evidence="1" id="KW-0732">Signal</keyword>
<reference evidence="2 3" key="1">
    <citation type="submission" date="2020-03" db="EMBL/GenBank/DDBJ databases">
        <title>Salinimicrobium sp. nov, isolated from SCS.</title>
        <authorList>
            <person name="Cao W.R."/>
        </authorList>
    </citation>
    <scope>NUCLEOTIDE SEQUENCE [LARGE SCALE GENOMIC DNA]</scope>
    <source>
        <strain evidence="3">J15B91</strain>
    </source>
</reference>
<proteinExistence type="predicted"/>
<evidence type="ECO:0000313" key="2">
    <source>
        <dbReference type="EMBL" id="NJW53212.1"/>
    </source>
</evidence>
<keyword evidence="3" id="KW-1185">Reference proteome</keyword>
<dbReference type="EMBL" id="JAAVJR010000005">
    <property type="protein sequence ID" value="NJW53212.1"/>
    <property type="molecule type" value="Genomic_DNA"/>
</dbReference>
<feature type="signal peptide" evidence="1">
    <location>
        <begin position="1"/>
        <end position="19"/>
    </location>
</feature>
<feature type="chain" id="PRO_5047347171" description="Beta-lactamase-inhibitor-like, PepSY-like" evidence="1">
    <location>
        <begin position="20"/>
        <end position="181"/>
    </location>
</feature>